<comment type="function">
    <text evidence="3">Specifically acetylates 'Lys-40' in alpha-tubulin on the lumenal side of microtubules. Promotes microtubule destabilization and accelerates microtubule dynamics; this activity may be independent of acetylation activity. Acetylates alpha-tubulin with a slow enzymatic rate, due to a catalytic site that is not optimized for acetyl transfer. Enters the microtubule through each end and diffuses quickly throughout the lumen of microtubules. Acetylates only long/old microtubules because of its slow acetylation rate since it does not have time to act on dynamically unstable microtubules before the enzyme is released.</text>
</comment>
<evidence type="ECO:0000256" key="2">
    <source>
        <dbReference type="ARBA" id="ARBA00023315"/>
    </source>
</evidence>
<feature type="domain" description="N-acetyltransferase" evidence="5">
    <location>
        <begin position="1"/>
        <end position="187"/>
    </location>
</feature>
<comment type="caution">
    <text evidence="3">Lacks conserved residue(s) required for the propagation of feature annotation.</text>
</comment>
<dbReference type="RefSeq" id="XP_014678153.1">
    <property type="nucleotide sequence ID" value="XM_014822667.1"/>
</dbReference>
<protein>
    <recommendedName>
        <fullName evidence="3">Alpha-tubulin N-acetyltransferase</fullName>
        <shortName evidence="3">Alpha-TAT</shortName>
        <shortName evidence="3">TAT</shortName>
        <ecNumber evidence="3">2.3.1.108</ecNumber>
    </recommendedName>
    <alternativeName>
        <fullName evidence="3">Acetyltransferase mec-17 homolog</fullName>
    </alternativeName>
</protein>
<evidence type="ECO:0000256" key="4">
    <source>
        <dbReference type="SAM" id="MobiDB-lite"/>
    </source>
</evidence>
<dbReference type="Pfam" id="PF05301">
    <property type="entry name" value="Acetyltransf_16"/>
    <property type="match status" value="1"/>
</dbReference>
<accession>A0ABM1F132</accession>
<gene>
    <name evidence="7" type="primary">LOC106817959</name>
</gene>
<name>A0ABM1F132_PRICU</name>
<dbReference type="InterPro" id="IPR007965">
    <property type="entry name" value="GNAT_ATAT"/>
</dbReference>
<dbReference type="HAMAP" id="MF_03130">
    <property type="entry name" value="mec17"/>
    <property type="match status" value="1"/>
</dbReference>
<comment type="catalytic activity">
    <reaction evidence="3">
        <text>L-lysyl-[alpha-tubulin] + acetyl-CoA = N(6)-acetyl-L-lysyl-[alpha-tubulin] + CoA + H(+)</text>
        <dbReference type="Rhea" id="RHEA:15277"/>
        <dbReference type="Rhea" id="RHEA-COMP:11278"/>
        <dbReference type="Rhea" id="RHEA-COMP:11279"/>
        <dbReference type="ChEBI" id="CHEBI:15378"/>
        <dbReference type="ChEBI" id="CHEBI:29969"/>
        <dbReference type="ChEBI" id="CHEBI:57287"/>
        <dbReference type="ChEBI" id="CHEBI:57288"/>
        <dbReference type="ChEBI" id="CHEBI:61930"/>
        <dbReference type="EC" id="2.3.1.108"/>
    </reaction>
</comment>
<keyword evidence="1 3" id="KW-0808">Transferase</keyword>
<evidence type="ECO:0000313" key="7">
    <source>
        <dbReference type="RefSeq" id="XP_014678153.1"/>
    </source>
</evidence>
<evidence type="ECO:0000313" key="6">
    <source>
        <dbReference type="Proteomes" id="UP000695022"/>
    </source>
</evidence>
<dbReference type="PANTHER" id="PTHR12327">
    <property type="entry name" value="ALPHA-TUBULIN N-ACETYLTRANSFERASE 1"/>
    <property type="match status" value="1"/>
</dbReference>
<keyword evidence="2 3" id="KW-0012">Acyltransferase</keyword>
<evidence type="ECO:0000256" key="3">
    <source>
        <dbReference type="HAMAP-Rule" id="MF_03130"/>
    </source>
</evidence>
<proteinExistence type="inferred from homology"/>
<evidence type="ECO:0000259" key="5">
    <source>
        <dbReference type="PROSITE" id="PS51730"/>
    </source>
</evidence>
<dbReference type="PROSITE" id="PS51730">
    <property type="entry name" value="GNAT_ATAT"/>
    <property type="match status" value="1"/>
</dbReference>
<sequence length="383" mass="40671">MEFDFDINRLFPEEITIVGPDLAPFDSSSRCRGISAYAQQVALVVDAMGEASARAQALRQPITSAVKLRPSQQRVYLLKDERANTTRGAVVGFLKVGNKRLFVLDARGTQHQVAPLCVLDFYVAESRQRAGAGRRLFERMLEAEGATASALAVDRPSHKFVSFLARHYGLRDQIPQVNNFVVFDGFFSGHPPDGAAAPLPCGRPAGERGGYGGATCPPTTRFERERKKANGGVPAHQQVAPWYGSERAAGVATRAGAGVFSRYSASPTLLPATPRTPSRGPPVVTATLQETGGRLLTVDLTGRKVAAQGKEGEEEEEEGGGMQDACGVRTGMPEVAGGVRRYEDLAKDTSWKIFGMPAGIGGAPAGIGGAPAPHARSTNGGLW</sequence>
<dbReference type="EC" id="2.3.1.108" evidence="3"/>
<dbReference type="Gene3D" id="3.40.630.30">
    <property type="match status" value="1"/>
</dbReference>
<feature type="region of interest" description="Disordered" evidence="4">
    <location>
        <begin position="306"/>
        <end position="328"/>
    </location>
</feature>
<evidence type="ECO:0000256" key="1">
    <source>
        <dbReference type="ARBA" id="ARBA00022679"/>
    </source>
</evidence>
<dbReference type="GeneID" id="106817959"/>
<feature type="site" description="Crucial for catalytic activity" evidence="3">
    <location>
        <position position="56"/>
    </location>
</feature>
<comment type="similarity">
    <text evidence="3">Belongs to the acetyltransferase ATAT1 family.</text>
</comment>
<reference evidence="7" key="1">
    <citation type="submission" date="2025-08" db="UniProtKB">
        <authorList>
            <consortium name="RefSeq"/>
        </authorList>
    </citation>
    <scope>IDENTIFICATION</scope>
</reference>
<keyword evidence="6" id="KW-1185">Reference proteome</keyword>
<dbReference type="Proteomes" id="UP000695022">
    <property type="component" value="Unplaced"/>
</dbReference>
<feature type="binding site" evidence="3">
    <location>
        <begin position="121"/>
        <end position="134"/>
    </location>
    <ligand>
        <name>acetyl-CoA</name>
        <dbReference type="ChEBI" id="CHEBI:57288"/>
    </ligand>
</feature>
<dbReference type="PANTHER" id="PTHR12327:SF0">
    <property type="entry name" value="ALPHA-TUBULIN N-ACETYLTRANSFERASE 1"/>
    <property type="match status" value="1"/>
</dbReference>
<organism evidence="6 7">
    <name type="scientific">Priapulus caudatus</name>
    <name type="common">Priapulid worm</name>
    <dbReference type="NCBI Taxonomy" id="37621"/>
    <lineage>
        <taxon>Eukaryota</taxon>
        <taxon>Metazoa</taxon>
        <taxon>Ecdysozoa</taxon>
        <taxon>Scalidophora</taxon>
        <taxon>Priapulida</taxon>
        <taxon>Priapulimorpha</taxon>
        <taxon>Priapulimorphida</taxon>
        <taxon>Priapulidae</taxon>
        <taxon>Priapulus</taxon>
    </lineage>
</organism>
<dbReference type="InterPro" id="IPR038746">
    <property type="entry name" value="Atat"/>
</dbReference>